<accession>A0A0F5IXA0</accession>
<dbReference type="AlphaFoldDB" id="A0A0F5IXA0"/>
<dbReference type="HOGENOM" id="CLU_019127_0_0_10"/>
<gene>
    <name evidence="2" type="ORF">HMPREF1536_04203</name>
</gene>
<evidence type="ECO:0000259" key="1">
    <source>
        <dbReference type="Pfam" id="PF16249"/>
    </source>
</evidence>
<dbReference type="EMBL" id="AQHW01000022">
    <property type="protein sequence ID" value="KKB50224.1"/>
    <property type="molecule type" value="Genomic_DNA"/>
</dbReference>
<dbReference type="PROSITE" id="PS51257">
    <property type="entry name" value="PROKAR_LIPOPROTEIN"/>
    <property type="match status" value="1"/>
</dbReference>
<proteinExistence type="predicted"/>
<comment type="caution">
    <text evidence="2">The sequence shown here is derived from an EMBL/GenBank/DDBJ whole genome shotgun (WGS) entry which is preliminary data.</text>
</comment>
<evidence type="ECO:0000313" key="2">
    <source>
        <dbReference type="EMBL" id="KKB50224.1"/>
    </source>
</evidence>
<dbReference type="STRING" id="1203610.HMPREF1536_04203"/>
<keyword evidence="3" id="KW-1185">Reference proteome</keyword>
<feature type="domain" description="DUF4906" evidence="1">
    <location>
        <begin position="280"/>
        <end position="352"/>
    </location>
</feature>
<reference evidence="2 3" key="1">
    <citation type="submission" date="2013-04" db="EMBL/GenBank/DDBJ databases">
        <title>The Genome Sequence of Parabacteroides gordonii DSM 23371.</title>
        <authorList>
            <consortium name="The Broad Institute Genomics Platform"/>
            <person name="Earl A."/>
            <person name="Ward D."/>
            <person name="Feldgarden M."/>
            <person name="Gevers D."/>
            <person name="Martens E."/>
            <person name="Sakamoto M."/>
            <person name="Benno Y."/>
            <person name="Suzuki N."/>
            <person name="Matsunaga N."/>
            <person name="Koshihara K."/>
            <person name="Seki M."/>
            <person name="Komiya H."/>
            <person name="Walker B."/>
            <person name="Young S."/>
            <person name="Zeng Q."/>
            <person name="Gargeya S."/>
            <person name="Fitzgerald M."/>
            <person name="Haas B."/>
            <person name="Abouelleil A."/>
            <person name="Allen A.W."/>
            <person name="Alvarado L."/>
            <person name="Arachchi H.M."/>
            <person name="Berlin A.M."/>
            <person name="Chapman S.B."/>
            <person name="Gainer-Dewar J."/>
            <person name="Goldberg J."/>
            <person name="Griggs A."/>
            <person name="Gujja S."/>
            <person name="Hansen M."/>
            <person name="Howarth C."/>
            <person name="Imamovic A."/>
            <person name="Ireland A."/>
            <person name="Larimer J."/>
            <person name="McCowan C."/>
            <person name="Murphy C."/>
            <person name="Pearson M."/>
            <person name="Poon T.W."/>
            <person name="Priest M."/>
            <person name="Roberts A."/>
            <person name="Saif S."/>
            <person name="Shea T."/>
            <person name="Sisk P."/>
            <person name="Sykes S."/>
            <person name="Wortman J."/>
            <person name="Nusbaum C."/>
            <person name="Birren B."/>
        </authorList>
    </citation>
    <scope>NUCLEOTIDE SEQUENCE [LARGE SCALE GENOMIC DNA]</scope>
    <source>
        <strain evidence="2 3">MS-1</strain>
    </source>
</reference>
<name>A0A0F5IXA0_9BACT</name>
<dbReference type="InterPro" id="IPR032594">
    <property type="entry name" value="DUF4906"/>
</dbReference>
<organism evidence="2 3">
    <name type="scientific">Parabacteroides gordonii MS-1 = DSM 23371</name>
    <dbReference type="NCBI Taxonomy" id="1203610"/>
    <lineage>
        <taxon>Bacteria</taxon>
        <taxon>Pseudomonadati</taxon>
        <taxon>Bacteroidota</taxon>
        <taxon>Bacteroidia</taxon>
        <taxon>Bacteroidales</taxon>
        <taxon>Tannerellaceae</taxon>
        <taxon>Parabacteroides</taxon>
    </lineage>
</organism>
<dbReference type="Pfam" id="PF16249">
    <property type="entry name" value="DUF4906"/>
    <property type="match status" value="1"/>
</dbReference>
<protein>
    <recommendedName>
        <fullName evidence="1">DUF4906 domain-containing protein</fullName>
    </recommendedName>
</protein>
<sequence>MASIGRKLEKKGVIAMTLLTLVLIGTGCEDSIDNPAVRPSEGKTVEVSLHIGFADEVDGYTVDTKSGTSTGKGAFSYELQPNAMTKGDVSVKPDQLYNLEIQQYDQSGKRIGGMNNAVPQQATGSAITLSLDENPDCQLVIVAWGEGNTTPRLGTTNKLEDIQKLSIDASVINGISPENMNKMPYILHLEHVKVSSDKRLQSVDGKDARLLLKRLAARLTLNWTYSYSGYKMKQILLQSIPLDYKIVPAPDKTEKTYPSLLDQYTTIQLTENEIATNKYSCWIPANVRGTNSSATSQTYRIKSNAPTGSSYVDFIASNTTEAKKKLSYRVYLGGAESSDFNLHGNTDYNYTVRIQHDGLPINDRRVTIIDPIPASENNNNLVPTANCFMVVPGGAFCFNPYKYYVNETVTENSLLKGWCSSEKIQSVKVLWQTKENGDVGDPVLGTVNSSEDHTNIVNVSNGDDFDKARIYCRVAPNTTGGSGLIAAYASTDGTGDPLWSWHIWVTDYNPDAKSNVTVLTPVNKRKLKFTYNNVADQPPIMDRNLGAMAGFTLSDPPRDQLDMSKANGLHYQWGRKDPFPSSYSADLISVVKGLTSKTIPPKGMLNRYAPDGITYVPLNSVTSKTTVRNAFQHPATVYIASSTAIDWCSETSAIPTLWNSPDTEAGTKTFHDPCPAGWRVVSYRHLRSFFTATPNSDGTIGGTQNIVNPTTFSADGGVYFYYSAKGSGEATYIRMTGYWRYADEFHYIGQRSNWWLREHIGTAGKANYGFYINGTTSTMNAGISKGWYPQDVHTTRCIQELE</sequence>
<dbReference type="PATRIC" id="fig|1203610.3.peg.4277"/>
<evidence type="ECO:0000313" key="3">
    <source>
        <dbReference type="Proteomes" id="UP000033035"/>
    </source>
</evidence>
<dbReference type="Proteomes" id="UP000033035">
    <property type="component" value="Unassembled WGS sequence"/>
</dbReference>